<protein>
    <submittedName>
        <fullName evidence="1">Uncharacterized protein</fullName>
    </submittedName>
</protein>
<dbReference type="EMBL" id="CP029343">
    <property type="protein sequence ID" value="AWL03101.1"/>
    <property type="molecule type" value="Genomic_DNA"/>
</dbReference>
<dbReference type="KEGG" id="mtim:DIR46_00580"/>
<evidence type="ECO:0000313" key="2">
    <source>
        <dbReference type="Proteomes" id="UP000245820"/>
    </source>
</evidence>
<name>A0A2S2DCM6_9BURK</name>
<evidence type="ECO:0000313" key="1">
    <source>
        <dbReference type="EMBL" id="AWL03101.1"/>
    </source>
</evidence>
<sequence length="79" mass="8552">MALTKQQAALAAKLSALLTDIPAGVELILRPGRADLVTAEFKDRVLDESDLHLAPALIERASLFMMRIDGRIVPISEAI</sequence>
<dbReference type="Proteomes" id="UP000245820">
    <property type="component" value="Chromosome"/>
</dbReference>
<proteinExistence type="predicted"/>
<reference evidence="1 2" key="1">
    <citation type="submission" date="2018-05" db="EMBL/GenBank/DDBJ databases">
        <title>Complete genome sequence of Massilia oculi sp. nov. CCUG 43427T (=DSM 26321T), the type strain of M. oculi, and comparison with genome sequences of other Massilia strains.</title>
        <authorList>
            <person name="Zhu B."/>
        </authorList>
    </citation>
    <scope>NUCLEOTIDE SEQUENCE [LARGE SCALE GENOMIC DNA]</scope>
    <source>
        <strain evidence="1 2">CCUG 43427</strain>
    </source>
</reference>
<dbReference type="RefSeq" id="WP_109343509.1">
    <property type="nucleotide sequence ID" value="NZ_CP029343.1"/>
</dbReference>
<gene>
    <name evidence="1" type="ORF">DIR46_00580</name>
</gene>
<organism evidence="1 2">
    <name type="scientific">Massilia oculi</name>
    <dbReference type="NCBI Taxonomy" id="945844"/>
    <lineage>
        <taxon>Bacteria</taxon>
        <taxon>Pseudomonadati</taxon>
        <taxon>Pseudomonadota</taxon>
        <taxon>Betaproteobacteria</taxon>
        <taxon>Burkholderiales</taxon>
        <taxon>Oxalobacteraceae</taxon>
        <taxon>Telluria group</taxon>
        <taxon>Massilia</taxon>
    </lineage>
</organism>
<dbReference type="AlphaFoldDB" id="A0A2S2DCM6"/>
<accession>A0A2S2DCM6</accession>
<keyword evidence="2" id="KW-1185">Reference proteome</keyword>